<accession>A0A2P2R136</accession>
<dbReference type="EMBL" id="GGEC01092495">
    <property type="protein sequence ID" value="MBX72979.1"/>
    <property type="molecule type" value="Transcribed_RNA"/>
</dbReference>
<organism evidence="2">
    <name type="scientific">Rhizophora mucronata</name>
    <name type="common">Asiatic mangrove</name>
    <dbReference type="NCBI Taxonomy" id="61149"/>
    <lineage>
        <taxon>Eukaryota</taxon>
        <taxon>Viridiplantae</taxon>
        <taxon>Streptophyta</taxon>
        <taxon>Embryophyta</taxon>
        <taxon>Tracheophyta</taxon>
        <taxon>Spermatophyta</taxon>
        <taxon>Magnoliopsida</taxon>
        <taxon>eudicotyledons</taxon>
        <taxon>Gunneridae</taxon>
        <taxon>Pentapetalae</taxon>
        <taxon>rosids</taxon>
        <taxon>fabids</taxon>
        <taxon>Malpighiales</taxon>
        <taxon>Rhizophoraceae</taxon>
        <taxon>Rhizophora</taxon>
    </lineage>
</organism>
<evidence type="ECO:0000256" key="1">
    <source>
        <dbReference type="SAM" id="Phobius"/>
    </source>
</evidence>
<protein>
    <submittedName>
        <fullName evidence="2">Uncharacterized protein</fullName>
    </submittedName>
</protein>
<proteinExistence type="predicted"/>
<reference evidence="2" key="1">
    <citation type="submission" date="2018-02" db="EMBL/GenBank/DDBJ databases">
        <title>Rhizophora mucronata_Transcriptome.</title>
        <authorList>
            <person name="Meera S.P."/>
            <person name="Sreeshan A."/>
            <person name="Augustine A."/>
        </authorList>
    </citation>
    <scope>NUCLEOTIDE SEQUENCE</scope>
    <source>
        <tissue evidence="2">Leaf</tissue>
    </source>
</reference>
<dbReference type="AlphaFoldDB" id="A0A2P2R136"/>
<keyword evidence="1" id="KW-1133">Transmembrane helix</keyword>
<keyword evidence="1" id="KW-0812">Transmembrane</keyword>
<keyword evidence="1" id="KW-0472">Membrane</keyword>
<sequence>MGIINCLVVVFQDLATLILKLCLTIYFHFFYHQLILEWNLLSVPCMMKGNQSKSSLV</sequence>
<name>A0A2P2R136_RHIMU</name>
<feature type="transmembrane region" description="Helical" evidence="1">
    <location>
        <begin position="7"/>
        <end position="31"/>
    </location>
</feature>
<evidence type="ECO:0000313" key="2">
    <source>
        <dbReference type="EMBL" id="MBX72979.1"/>
    </source>
</evidence>